<evidence type="ECO:0000313" key="2">
    <source>
        <dbReference type="EMBL" id="KAG1541401.1"/>
    </source>
</evidence>
<proteinExistence type="predicted"/>
<name>A0A9P6Y8P9_RHIOR</name>
<dbReference type="InterPro" id="IPR038717">
    <property type="entry name" value="Tc1-like_DDE_dom"/>
</dbReference>
<dbReference type="OrthoDB" id="2266637at2759"/>
<dbReference type="PANTHER" id="PTHR46564:SF1">
    <property type="entry name" value="TRANSPOSASE"/>
    <property type="match status" value="1"/>
</dbReference>
<dbReference type="NCBIfam" id="NF033545">
    <property type="entry name" value="transpos_IS630"/>
    <property type="match status" value="1"/>
</dbReference>
<gene>
    <name evidence="2" type="ORF">G6F51_007914</name>
</gene>
<comment type="caution">
    <text evidence="2">The sequence shown here is derived from an EMBL/GenBank/DDBJ whole genome shotgun (WGS) entry which is preliminary data.</text>
</comment>
<dbReference type="GO" id="GO:0003676">
    <property type="term" value="F:nucleic acid binding"/>
    <property type="evidence" value="ECO:0007669"/>
    <property type="project" value="InterPro"/>
</dbReference>
<feature type="domain" description="Tc1-like transposase DDE" evidence="1">
    <location>
        <begin position="7"/>
        <end position="165"/>
    </location>
</feature>
<reference evidence="2" key="1">
    <citation type="journal article" date="2020" name="Microb. Genom.">
        <title>Genetic diversity of clinical and environmental Mucorales isolates obtained from an investigation of mucormycosis cases among solid organ transplant recipients.</title>
        <authorList>
            <person name="Nguyen M.H."/>
            <person name="Kaul D."/>
            <person name="Muto C."/>
            <person name="Cheng S.J."/>
            <person name="Richter R.A."/>
            <person name="Bruno V.M."/>
            <person name="Liu G."/>
            <person name="Beyhan S."/>
            <person name="Sundermann A.J."/>
            <person name="Mounaud S."/>
            <person name="Pasculle A.W."/>
            <person name="Nierman W.C."/>
            <person name="Driscoll E."/>
            <person name="Cumbie R."/>
            <person name="Clancy C.J."/>
            <person name="Dupont C.L."/>
        </authorList>
    </citation>
    <scope>NUCLEOTIDE SEQUENCE</scope>
    <source>
        <strain evidence="2">GL16</strain>
    </source>
</reference>
<dbReference type="AlphaFoldDB" id="A0A9P6Y8P9"/>
<evidence type="ECO:0000313" key="3">
    <source>
        <dbReference type="Proteomes" id="UP000717996"/>
    </source>
</evidence>
<dbReference type="InterPro" id="IPR036397">
    <property type="entry name" value="RNaseH_sf"/>
</dbReference>
<dbReference type="Gene3D" id="3.30.420.10">
    <property type="entry name" value="Ribonuclease H-like superfamily/Ribonuclease H"/>
    <property type="match status" value="1"/>
</dbReference>
<protein>
    <recommendedName>
        <fullName evidence="1">Tc1-like transposase DDE domain-containing protein</fullName>
    </recommendedName>
</protein>
<dbReference type="InterPro" id="IPR047655">
    <property type="entry name" value="Transpos_IS630-like"/>
</dbReference>
<organism evidence="2 3">
    <name type="scientific">Rhizopus oryzae</name>
    <name type="common">Mucormycosis agent</name>
    <name type="synonym">Rhizopus arrhizus var. delemar</name>
    <dbReference type="NCBI Taxonomy" id="64495"/>
    <lineage>
        <taxon>Eukaryota</taxon>
        <taxon>Fungi</taxon>
        <taxon>Fungi incertae sedis</taxon>
        <taxon>Mucoromycota</taxon>
        <taxon>Mucoromycotina</taxon>
        <taxon>Mucoromycetes</taxon>
        <taxon>Mucorales</taxon>
        <taxon>Mucorineae</taxon>
        <taxon>Rhizopodaceae</taxon>
        <taxon>Rhizopus</taxon>
    </lineage>
</organism>
<dbReference type="EMBL" id="JAANIT010001242">
    <property type="protein sequence ID" value="KAG1541401.1"/>
    <property type="molecule type" value="Genomic_DNA"/>
</dbReference>
<dbReference type="Proteomes" id="UP000717996">
    <property type="component" value="Unassembled WGS sequence"/>
</dbReference>
<dbReference type="Pfam" id="PF13358">
    <property type="entry name" value="DDE_3"/>
    <property type="match status" value="1"/>
</dbReference>
<evidence type="ECO:0000259" key="1">
    <source>
        <dbReference type="Pfam" id="PF13358"/>
    </source>
</evidence>
<accession>A0A9P6Y8P9</accession>
<dbReference type="PANTHER" id="PTHR46564">
    <property type="entry name" value="TRANSPOSASE"/>
    <property type="match status" value="1"/>
</dbReference>
<sequence length="189" mass="21494">MDFLTNCVFLDESAFDINMKRSRAWPKKGARAIVTRPTTRANTTSILGAISASGLITVGVKKPRAVKKRKADGCISSGTVTGHYISFLKTTTDEMDKHLHMKGHYIVMDNVPIHTHENIKKYIEYRGYKCVYLPTYSPEFNPIEQFWAVAKSKVKRHRFLQEDTLSKRIKEACNSVKQSGFKGFVSHSY</sequence>